<feature type="transmembrane region" description="Helical" evidence="5">
    <location>
        <begin position="165"/>
        <end position="186"/>
    </location>
</feature>
<reference evidence="8" key="1">
    <citation type="submission" date="2025-08" db="UniProtKB">
        <authorList>
            <consortium name="RefSeq"/>
        </authorList>
    </citation>
    <scope>IDENTIFICATION</scope>
</reference>
<protein>
    <submittedName>
        <fullName evidence="8">Osteoclast stimulatory transmembrane protein-like</fullName>
    </submittedName>
</protein>
<accession>A0A6J2V8R2</accession>
<evidence type="ECO:0000256" key="5">
    <source>
        <dbReference type="SAM" id="Phobius"/>
    </source>
</evidence>
<evidence type="ECO:0000313" key="7">
    <source>
        <dbReference type="Proteomes" id="UP000504632"/>
    </source>
</evidence>
<name>A0A6J2V8R2_CHACN</name>
<gene>
    <name evidence="8" type="primary">LOC115810440</name>
</gene>
<evidence type="ECO:0000256" key="2">
    <source>
        <dbReference type="ARBA" id="ARBA00022692"/>
    </source>
</evidence>
<dbReference type="RefSeq" id="XP_030628232.1">
    <property type="nucleotide sequence ID" value="XM_030772372.1"/>
</dbReference>
<keyword evidence="4 5" id="KW-0472">Membrane</keyword>
<feature type="transmembrane region" description="Helical" evidence="5">
    <location>
        <begin position="12"/>
        <end position="31"/>
    </location>
</feature>
<dbReference type="OrthoDB" id="9947082at2759"/>
<comment type="subcellular location">
    <subcellularLocation>
        <location evidence="1">Membrane</location>
        <topology evidence="1">Multi-pass membrane protein</topology>
    </subcellularLocation>
</comment>
<keyword evidence="3 5" id="KW-1133">Transmembrane helix</keyword>
<dbReference type="PANTHER" id="PTHR21041">
    <property type="entry name" value="DENDRITIC CELL-SPECIFIC TRANSMEMBRANE PROTEIN"/>
    <property type="match status" value="1"/>
</dbReference>
<dbReference type="GO" id="GO:0016020">
    <property type="term" value="C:membrane"/>
    <property type="evidence" value="ECO:0007669"/>
    <property type="project" value="UniProtKB-SubCell"/>
</dbReference>
<feature type="transmembrane region" description="Helical" evidence="5">
    <location>
        <begin position="236"/>
        <end position="256"/>
    </location>
</feature>
<dbReference type="Proteomes" id="UP000504632">
    <property type="component" value="Chromosome 4"/>
</dbReference>
<proteinExistence type="predicted"/>
<evidence type="ECO:0000259" key="6">
    <source>
        <dbReference type="Pfam" id="PF07782"/>
    </source>
</evidence>
<dbReference type="AlphaFoldDB" id="A0A6J2V8R2"/>
<evidence type="ECO:0000256" key="1">
    <source>
        <dbReference type="ARBA" id="ARBA00004141"/>
    </source>
</evidence>
<feature type="transmembrane region" description="Helical" evidence="5">
    <location>
        <begin position="328"/>
        <end position="345"/>
    </location>
</feature>
<dbReference type="GeneID" id="115810440"/>
<evidence type="ECO:0000256" key="4">
    <source>
        <dbReference type="ARBA" id="ARBA00023136"/>
    </source>
</evidence>
<dbReference type="InterPro" id="IPR012858">
    <property type="entry name" value="DC_STAMP-like"/>
</dbReference>
<dbReference type="Pfam" id="PF07782">
    <property type="entry name" value="DC_STAMP"/>
    <property type="match status" value="1"/>
</dbReference>
<dbReference type="InterPro" id="IPR051856">
    <property type="entry name" value="CSR-E3_Ligase_Protein"/>
</dbReference>
<dbReference type="PANTHER" id="PTHR21041:SF3">
    <property type="entry name" value="OSTEOCLAST STIMULATORY TRANSMEMBRANE PROTEIN"/>
    <property type="match status" value="1"/>
</dbReference>
<organism evidence="7 8">
    <name type="scientific">Chanos chanos</name>
    <name type="common">Milkfish</name>
    <name type="synonym">Mugil chanos</name>
    <dbReference type="NCBI Taxonomy" id="29144"/>
    <lineage>
        <taxon>Eukaryota</taxon>
        <taxon>Metazoa</taxon>
        <taxon>Chordata</taxon>
        <taxon>Craniata</taxon>
        <taxon>Vertebrata</taxon>
        <taxon>Euteleostomi</taxon>
        <taxon>Actinopterygii</taxon>
        <taxon>Neopterygii</taxon>
        <taxon>Teleostei</taxon>
        <taxon>Ostariophysi</taxon>
        <taxon>Gonorynchiformes</taxon>
        <taxon>Chanidae</taxon>
        <taxon>Chanos</taxon>
    </lineage>
</organism>
<evidence type="ECO:0000313" key="8">
    <source>
        <dbReference type="RefSeq" id="XP_030628232.1"/>
    </source>
</evidence>
<keyword evidence="2 5" id="KW-0812">Transmembrane</keyword>
<sequence length="385" mass="42589">MAFSLNYSLVESAIVAGPCACLMLLLLILIHPLRCVVTVTVPSLGTKQGRKILLSTALLISVTSCVPNMSRNISLTLDTFKCAAGNVTESALQSGKTLSQSLHDVKDFLNSIPSIVETSNNLDIQDNANIEGMKKRLSETSNKMKAEVNSLHQSISVVSHVLKKVIAGIFVFLMIGNSASYLIGYLTDVKHDNVYLSRRLQEALRRSGDATVPESYRKKLVKTSGIRVTSRELTRGLWGTLVLLFYGSLCAMMMYMDHFIFSTLQGLLAWSSDIPEIHGFLNTEMTMTTTVIGIIPGGVHKLTKQYSYTVPLLPKGCVHKLSSPNSSTLTSVCVLLVIALLMLMGEMFARRLRRKVCASFYHTREEERTRHILQKILEKRETGGE</sequence>
<feature type="domain" description="Dendritic cell-specific transmembrane protein-like" evidence="6">
    <location>
        <begin position="191"/>
        <end position="371"/>
    </location>
</feature>
<evidence type="ECO:0000256" key="3">
    <source>
        <dbReference type="ARBA" id="ARBA00022989"/>
    </source>
</evidence>
<dbReference type="InParanoid" id="A0A6J2V8R2"/>
<keyword evidence="7" id="KW-1185">Reference proteome</keyword>